<dbReference type="EMBL" id="BAAACR010000012">
    <property type="protein sequence ID" value="GAA0213671.1"/>
    <property type="molecule type" value="Genomic_DNA"/>
</dbReference>
<evidence type="ECO:0000256" key="2">
    <source>
        <dbReference type="SAM" id="Phobius"/>
    </source>
</evidence>
<dbReference type="Pfam" id="PF01497">
    <property type="entry name" value="Peripla_BP_2"/>
    <property type="match status" value="1"/>
</dbReference>
<organism evidence="4 5">
    <name type="scientific">Selenomonas dianae</name>
    <dbReference type="NCBI Taxonomy" id="135079"/>
    <lineage>
        <taxon>Bacteria</taxon>
        <taxon>Bacillati</taxon>
        <taxon>Bacillota</taxon>
        <taxon>Negativicutes</taxon>
        <taxon>Selenomonadales</taxon>
        <taxon>Selenomonadaceae</taxon>
        <taxon>Selenomonas</taxon>
    </lineage>
</organism>
<protein>
    <recommendedName>
        <fullName evidence="3">Fe/B12 periplasmic-binding domain-containing protein</fullName>
    </recommendedName>
</protein>
<keyword evidence="5" id="KW-1185">Reference proteome</keyword>
<evidence type="ECO:0000256" key="1">
    <source>
        <dbReference type="ARBA" id="ARBA00008814"/>
    </source>
</evidence>
<keyword evidence="2" id="KW-1133">Transmembrane helix</keyword>
<name>A0ABP3CRM9_9FIRM</name>
<reference evidence="5" key="1">
    <citation type="journal article" date="2019" name="Int. J. Syst. Evol. Microbiol.">
        <title>The Global Catalogue of Microorganisms (GCM) 10K type strain sequencing project: providing services to taxonomists for standard genome sequencing and annotation.</title>
        <authorList>
            <consortium name="The Broad Institute Genomics Platform"/>
            <consortium name="The Broad Institute Genome Sequencing Center for Infectious Disease"/>
            <person name="Wu L."/>
            <person name="Ma J."/>
        </authorList>
    </citation>
    <scope>NUCLEOTIDE SEQUENCE [LARGE SCALE GENOMIC DNA]</scope>
    <source>
        <strain evidence="5">JCM 8542</strain>
    </source>
</reference>
<accession>A0ABP3CRM9</accession>
<dbReference type="PANTHER" id="PTHR30535:SF34">
    <property type="entry name" value="MOLYBDATE-BINDING PROTEIN MOLA"/>
    <property type="match status" value="1"/>
</dbReference>
<dbReference type="Proteomes" id="UP001500399">
    <property type="component" value="Unassembled WGS sequence"/>
</dbReference>
<feature type="domain" description="Fe/B12 periplasmic-binding" evidence="3">
    <location>
        <begin position="74"/>
        <end position="344"/>
    </location>
</feature>
<feature type="transmembrane region" description="Helical" evidence="2">
    <location>
        <begin position="6"/>
        <end position="24"/>
    </location>
</feature>
<evidence type="ECO:0000259" key="3">
    <source>
        <dbReference type="PROSITE" id="PS50983"/>
    </source>
</evidence>
<keyword evidence="2" id="KW-0812">Transmembrane</keyword>
<comment type="similarity">
    <text evidence="1">Belongs to the bacterial solute-binding protein 8 family.</text>
</comment>
<evidence type="ECO:0000313" key="4">
    <source>
        <dbReference type="EMBL" id="GAA0213671.1"/>
    </source>
</evidence>
<gene>
    <name evidence="4" type="ORF">GCM10008919_16110</name>
</gene>
<dbReference type="RefSeq" id="WP_304987415.1">
    <property type="nucleotide sequence ID" value="NZ_BAAACR010000012.1"/>
</dbReference>
<sequence>MISRKLFLWGVSLGILVWLIGRFLPMGDAIRAGLPSARMGEEVCETGRTVVNISVKNYLTVGENVQYVPDVPQRIAVVGSGEIETLLAFGAADRIVAAESWYPLEKFLRPEYRPLAKDLPTVPYGQISPEYLISLEPDLLVAQQCMFTDKRFISTEFWNRRGVVTFVPWNTNDPAGRVHSQESVESEMRFLYGLGQILQEEARAAQMIADVYRTMDEIRALSVRHPKQKVLVIEFMGKEIASYDATRLAGDMVTRLGGEIPATAPMIDRETLIAIDPDVLFVVCYGPEDAARVVSRIQSDRSLNSLKVVKTKRICPLLLEYVYSPEVRTGDALKIIGHALYPEEGISAPQGI</sequence>
<dbReference type="InterPro" id="IPR050902">
    <property type="entry name" value="ABC_Transporter_SBP"/>
</dbReference>
<dbReference type="Gene3D" id="3.40.50.1980">
    <property type="entry name" value="Nitrogenase molybdenum iron protein domain"/>
    <property type="match status" value="2"/>
</dbReference>
<dbReference type="PROSITE" id="PS50983">
    <property type="entry name" value="FE_B12_PBP"/>
    <property type="match status" value="1"/>
</dbReference>
<evidence type="ECO:0000313" key="5">
    <source>
        <dbReference type="Proteomes" id="UP001500399"/>
    </source>
</evidence>
<dbReference type="PANTHER" id="PTHR30535">
    <property type="entry name" value="VITAMIN B12-BINDING PROTEIN"/>
    <property type="match status" value="1"/>
</dbReference>
<proteinExistence type="inferred from homology"/>
<comment type="caution">
    <text evidence="4">The sequence shown here is derived from an EMBL/GenBank/DDBJ whole genome shotgun (WGS) entry which is preliminary data.</text>
</comment>
<dbReference type="SUPFAM" id="SSF53807">
    <property type="entry name" value="Helical backbone' metal receptor"/>
    <property type="match status" value="1"/>
</dbReference>
<keyword evidence="2" id="KW-0472">Membrane</keyword>
<dbReference type="InterPro" id="IPR002491">
    <property type="entry name" value="ABC_transptr_periplasmic_BD"/>
</dbReference>